<organism evidence="1 2">
    <name type="scientific">Prescottella agglutinans</name>
    <dbReference type="NCBI Taxonomy" id="1644129"/>
    <lineage>
        <taxon>Bacteria</taxon>
        <taxon>Bacillati</taxon>
        <taxon>Actinomycetota</taxon>
        <taxon>Actinomycetes</taxon>
        <taxon>Mycobacteriales</taxon>
        <taxon>Nocardiaceae</taxon>
        <taxon>Prescottella</taxon>
    </lineage>
</organism>
<protein>
    <submittedName>
        <fullName evidence="1">Uncharacterized protein</fullName>
    </submittedName>
</protein>
<evidence type="ECO:0000313" key="2">
    <source>
        <dbReference type="Proteomes" id="UP001160334"/>
    </source>
</evidence>
<evidence type="ECO:0000313" key="1">
    <source>
        <dbReference type="EMBL" id="MDH6283132.1"/>
    </source>
</evidence>
<comment type="caution">
    <text evidence="1">The sequence shown here is derived from an EMBL/GenBank/DDBJ whole genome shotgun (WGS) entry which is preliminary data.</text>
</comment>
<dbReference type="EMBL" id="JARXVC010000013">
    <property type="protein sequence ID" value="MDH6283132.1"/>
    <property type="molecule type" value="Genomic_DNA"/>
</dbReference>
<proteinExistence type="predicted"/>
<dbReference type="RefSeq" id="WP_280762413.1">
    <property type="nucleotide sequence ID" value="NZ_JARXVC010000013.1"/>
</dbReference>
<name>A0ABT6MFT0_9NOCA</name>
<reference evidence="1 2" key="1">
    <citation type="submission" date="2023-04" db="EMBL/GenBank/DDBJ databases">
        <title>Forest soil microbial communities from Buena Vista Peninsula, Colon Province, Panama.</title>
        <authorList>
            <person name="Bouskill N."/>
        </authorList>
    </citation>
    <scope>NUCLEOTIDE SEQUENCE [LARGE SCALE GENOMIC DNA]</scope>
    <source>
        <strain evidence="1 2">CFH S0262</strain>
    </source>
</reference>
<keyword evidence="2" id="KW-1185">Reference proteome</keyword>
<dbReference type="Proteomes" id="UP001160334">
    <property type="component" value="Unassembled WGS sequence"/>
</dbReference>
<gene>
    <name evidence="1" type="ORF">M2280_004375</name>
</gene>
<accession>A0ABT6MFT0</accession>
<sequence length="213" mass="24457">MSGLGGSPQSAMRYTRRAHDMVTDPDLSGDTLLFALCLADVLERREVDKALRVRTKTNNGLMREAVDMAIGDPDKHGYWLRRVIREDIPRYEADTAGQGKCVAPMIRREGLCGKKAHQMWMDRDPETGEASWVGYCTRHFGLDKDDERRRRYREWDVNGKPCPAPNRGGVLSRYFKTDWSKWYRWVDPQYEPRDGGKPATPPRPVFQLIQGGV</sequence>